<dbReference type="PANTHER" id="PTHR42951">
    <property type="entry name" value="METALLO-BETA-LACTAMASE DOMAIN-CONTAINING"/>
    <property type="match status" value="1"/>
</dbReference>
<dbReference type="SMART" id="SM00849">
    <property type="entry name" value="Lactamase_B"/>
    <property type="match status" value="1"/>
</dbReference>
<dbReference type="InterPro" id="IPR001279">
    <property type="entry name" value="Metallo-B-lactamas"/>
</dbReference>
<dbReference type="CDD" id="cd07721">
    <property type="entry name" value="yflN-like_MBL-fold"/>
    <property type="match status" value="1"/>
</dbReference>
<feature type="domain" description="Metallo-beta-lactamase" evidence="1">
    <location>
        <begin position="15"/>
        <end position="194"/>
    </location>
</feature>
<dbReference type="Gene3D" id="3.60.15.10">
    <property type="entry name" value="Ribonuclease Z/Hydroxyacylglutathione hydrolase-like"/>
    <property type="match status" value="1"/>
</dbReference>
<dbReference type="Pfam" id="PF00753">
    <property type="entry name" value="Lactamase_B"/>
    <property type="match status" value="1"/>
</dbReference>
<accession>A0ABW8TEK0</accession>
<protein>
    <submittedName>
        <fullName evidence="2">MBL fold metallo-hydrolase</fullName>
    </submittedName>
</protein>
<dbReference type="Proteomes" id="UP001623592">
    <property type="component" value="Unassembled WGS sequence"/>
</dbReference>
<dbReference type="InterPro" id="IPR050855">
    <property type="entry name" value="NDM-1-like"/>
</dbReference>
<evidence type="ECO:0000259" key="1">
    <source>
        <dbReference type="SMART" id="SM00849"/>
    </source>
</evidence>
<dbReference type="EMBL" id="JBJIAA010000008">
    <property type="protein sequence ID" value="MFL0250939.1"/>
    <property type="molecule type" value="Genomic_DNA"/>
</dbReference>
<name>A0ABW8TEK0_9CLOT</name>
<evidence type="ECO:0000313" key="3">
    <source>
        <dbReference type="Proteomes" id="UP001623592"/>
    </source>
</evidence>
<keyword evidence="3" id="KW-1185">Reference proteome</keyword>
<gene>
    <name evidence="2" type="ORF">ACJDT4_10945</name>
</gene>
<dbReference type="PANTHER" id="PTHR42951:SF17">
    <property type="entry name" value="METALLO-BETA-LACTAMASE DOMAIN-CONTAINING PROTEIN"/>
    <property type="match status" value="1"/>
</dbReference>
<organism evidence="2 3">
    <name type="scientific">Clostridium neuense</name>
    <dbReference type="NCBI Taxonomy" id="1728934"/>
    <lineage>
        <taxon>Bacteria</taxon>
        <taxon>Bacillati</taxon>
        <taxon>Bacillota</taxon>
        <taxon>Clostridia</taxon>
        <taxon>Eubacteriales</taxon>
        <taxon>Clostridiaceae</taxon>
        <taxon>Clostridium</taxon>
    </lineage>
</organism>
<dbReference type="InterPro" id="IPR036866">
    <property type="entry name" value="RibonucZ/Hydroxyglut_hydro"/>
</dbReference>
<reference evidence="2 3" key="1">
    <citation type="submission" date="2024-11" db="EMBL/GenBank/DDBJ databases">
        <authorList>
            <person name="Heng Y.C."/>
            <person name="Lim A.C.H."/>
            <person name="Lee J.K.Y."/>
            <person name="Kittelmann S."/>
        </authorList>
    </citation>
    <scope>NUCLEOTIDE SEQUENCE [LARGE SCALE GENOMIC DNA]</scope>
    <source>
        <strain evidence="2 3">WILCCON 0114</strain>
    </source>
</reference>
<sequence>MKITDNVYALDSTKGAYAYIILGKEIILVDTGLKWQGKGILKELAAMNIKLEDIKHIVLTHHDLDHVGNAVMLQKLTGAKLWAGSKDIPYIKGYKTRPGIKRVFSFFNRVEKPEEIYAYNENAKIGDIQVIPTPGHTPGHVCILYKDILFVGDLVKSKKGKIEPYPNMNWDEALLKKSIKNISSVPFKWVCPAHGAPVRREDKWERMC</sequence>
<evidence type="ECO:0000313" key="2">
    <source>
        <dbReference type="EMBL" id="MFL0250939.1"/>
    </source>
</evidence>
<proteinExistence type="predicted"/>
<dbReference type="SUPFAM" id="SSF56281">
    <property type="entry name" value="Metallo-hydrolase/oxidoreductase"/>
    <property type="match status" value="1"/>
</dbReference>
<comment type="caution">
    <text evidence="2">The sequence shown here is derived from an EMBL/GenBank/DDBJ whole genome shotgun (WGS) entry which is preliminary data.</text>
</comment>
<dbReference type="RefSeq" id="WP_406787598.1">
    <property type="nucleotide sequence ID" value="NZ_JBJIAA010000008.1"/>
</dbReference>